<accession>A0A0C3QS80</accession>
<evidence type="ECO:0000313" key="1">
    <source>
        <dbReference type="EMBL" id="KIO30789.1"/>
    </source>
</evidence>
<sequence length="197" mass="21725">MSPTTAATSSCFGTDVCGVASPPTASPLFAKASIEGAKEMEDNHAINISTIPPELVINILEYLRSDNASSKSPYTDLLPVTQTSSQLRQTALSAPSLWSTIEINDKPSSFNFAKLCLARSGNHKLDISIRVLKKIEIKIKGLLALLEYASSRIRSLSMKLSFTGPEQWDLWWDSWKALQYGALEDFNLEMTRHLFGV</sequence>
<keyword evidence="2" id="KW-1185">Reference proteome</keyword>
<organism evidence="1 2">
    <name type="scientific">Tulasnella calospora MUT 4182</name>
    <dbReference type="NCBI Taxonomy" id="1051891"/>
    <lineage>
        <taxon>Eukaryota</taxon>
        <taxon>Fungi</taxon>
        <taxon>Dikarya</taxon>
        <taxon>Basidiomycota</taxon>
        <taxon>Agaricomycotina</taxon>
        <taxon>Agaricomycetes</taxon>
        <taxon>Cantharellales</taxon>
        <taxon>Tulasnellaceae</taxon>
        <taxon>Tulasnella</taxon>
    </lineage>
</organism>
<dbReference type="HOGENOM" id="CLU_1385087_0_0_1"/>
<dbReference type="InterPro" id="IPR036047">
    <property type="entry name" value="F-box-like_dom_sf"/>
</dbReference>
<gene>
    <name evidence="1" type="ORF">M407DRAFT_20114</name>
</gene>
<reference evidence="2" key="2">
    <citation type="submission" date="2015-01" db="EMBL/GenBank/DDBJ databases">
        <title>Evolutionary Origins and Diversification of the Mycorrhizal Mutualists.</title>
        <authorList>
            <consortium name="DOE Joint Genome Institute"/>
            <consortium name="Mycorrhizal Genomics Consortium"/>
            <person name="Kohler A."/>
            <person name="Kuo A."/>
            <person name="Nagy L.G."/>
            <person name="Floudas D."/>
            <person name="Copeland A."/>
            <person name="Barry K.W."/>
            <person name="Cichocki N."/>
            <person name="Veneault-Fourrey C."/>
            <person name="LaButti K."/>
            <person name="Lindquist E.A."/>
            <person name="Lipzen A."/>
            <person name="Lundell T."/>
            <person name="Morin E."/>
            <person name="Murat C."/>
            <person name="Riley R."/>
            <person name="Ohm R."/>
            <person name="Sun H."/>
            <person name="Tunlid A."/>
            <person name="Henrissat B."/>
            <person name="Grigoriev I.V."/>
            <person name="Hibbett D.S."/>
            <person name="Martin F."/>
        </authorList>
    </citation>
    <scope>NUCLEOTIDE SEQUENCE [LARGE SCALE GENOMIC DNA]</scope>
    <source>
        <strain evidence="2">MUT 4182</strain>
    </source>
</reference>
<reference evidence="1 2" key="1">
    <citation type="submission" date="2014-04" db="EMBL/GenBank/DDBJ databases">
        <authorList>
            <consortium name="DOE Joint Genome Institute"/>
            <person name="Kuo A."/>
            <person name="Girlanda M."/>
            <person name="Perotto S."/>
            <person name="Kohler A."/>
            <person name="Nagy L.G."/>
            <person name="Floudas D."/>
            <person name="Copeland A."/>
            <person name="Barry K.W."/>
            <person name="Cichocki N."/>
            <person name="Veneault-Fourrey C."/>
            <person name="LaButti K."/>
            <person name="Lindquist E.A."/>
            <person name="Lipzen A."/>
            <person name="Lundell T."/>
            <person name="Morin E."/>
            <person name="Murat C."/>
            <person name="Sun H."/>
            <person name="Tunlid A."/>
            <person name="Henrissat B."/>
            <person name="Grigoriev I.V."/>
            <person name="Hibbett D.S."/>
            <person name="Martin F."/>
            <person name="Nordberg H.P."/>
            <person name="Cantor M.N."/>
            <person name="Hua S.X."/>
        </authorList>
    </citation>
    <scope>NUCLEOTIDE SEQUENCE [LARGE SCALE GENOMIC DNA]</scope>
    <source>
        <strain evidence="1 2">MUT 4182</strain>
    </source>
</reference>
<proteinExistence type="predicted"/>
<dbReference type="EMBL" id="KN822968">
    <property type="protein sequence ID" value="KIO30789.1"/>
    <property type="molecule type" value="Genomic_DNA"/>
</dbReference>
<dbReference type="OrthoDB" id="3139578at2759"/>
<evidence type="ECO:0000313" key="2">
    <source>
        <dbReference type="Proteomes" id="UP000054248"/>
    </source>
</evidence>
<name>A0A0C3QS80_9AGAM</name>
<protein>
    <submittedName>
        <fullName evidence="1">Uncharacterized protein</fullName>
    </submittedName>
</protein>
<dbReference type="Gene3D" id="1.20.1280.50">
    <property type="match status" value="1"/>
</dbReference>
<dbReference type="SUPFAM" id="SSF81383">
    <property type="entry name" value="F-box domain"/>
    <property type="match status" value="1"/>
</dbReference>
<dbReference type="AlphaFoldDB" id="A0A0C3QS80"/>
<dbReference type="Proteomes" id="UP000054248">
    <property type="component" value="Unassembled WGS sequence"/>
</dbReference>